<feature type="transmembrane region" description="Helical" evidence="1">
    <location>
        <begin position="76"/>
        <end position="99"/>
    </location>
</feature>
<organism evidence="2 3">
    <name type="scientific">Castanea mollissima</name>
    <name type="common">Chinese chestnut</name>
    <dbReference type="NCBI Taxonomy" id="60419"/>
    <lineage>
        <taxon>Eukaryota</taxon>
        <taxon>Viridiplantae</taxon>
        <taxon>Streptophyta</taxon>
        <taxon>Embryophyta</taxon>
        <taxon>Tracheophyta</taxon>
        <taxon>Spermatophyta</taxon>
        <taxon>Magnoliopsida</taxon>
        <taxon>eudicotyledons</taxon>
        <taxon>Gunneridae</taxon>
        <taxon>Pentapetalae</taxon>
        <taxon>rosids</taxon>
        <taxon>fabids</taxon>
        <taxon>Fagales</taxon>
        <taxon>Fagaceae</taxon>
        <taxon>Castanea</taxon>
    </lineage>
</organism>
<dbReference type="EMBL" id="JRKL02003994">
    <property type="protein sequence ID" value="KAF3953626.1"/>
    <property type="molecule type" value="Genomic_DNA"/>
</dbReference>
<accession>A0A8J4QZX9</accession>
<proteinExistence type="predicted"/>
<gene>
    <name evidence="2" type="ORF">CMV_020947</name>
</gene>
<keyword evidence="1" id="KW-0812">Transmembrane</keyword>
<comment type="caution">
    <text evidence="2">The sequence shown here is derived from an EMBL/GenBank/DDBJ whole genome shotgun (WGS) entry which is preliminary data.</text>
</comment>
<feature type="transmembrane region" description="Helical" evidence="1">
    <location>
        <begin position="111"/>
        <end position="127"/>
    </location>
</feature>
<keyword evidence="1" id="KW-1133">Transmembrane helix</keyword>
<dbReference type="Proteomes" id="UP000737018">
    <property type="component" value="Unassembled WGS sequence"/>
</dbReference>
<evidence type="ECO:0000313" key="3">
    <source>
        <dbReference type="Proteomes" id="UP000737018"/>
    </source>
</evidence>
<keyword evidence="1" id="KW-0472">Membrane</keyword>
<dbReference type="AlphaFoldDB" id="A0A8J4QZX9"/>
<keyword evidence="3" id="KW-1185">Reference proteome</keyword>
<evidence type="ECO:0000313" key="2">
    <source>
        <dbReference type="EMBL" id="KAF3953626.1"/>
    </source>
</evidence>
<reference evidence="2" key="1">
    <citation type="submission" date="2020-03" db="EMBL/GenBank/DDBJ databases">
        <title>Castanea mollissima Vanexum genome sequencing.</title>
        <authorList>
            <person name="Staton M."/>
        </authorList>
    </citation>
    <scope>NUCLEOTIDE SEQUENCE</scope>
    <source>
        <tissue evidence="2">Leaf</tissue>
    </source>
</reference>
<protein>
    <submittedName>
        <fullName evidence="2">Uncharacterized protein</fullName>
    </submittedName>
</protein>
<name>A0A8J4QZX9_9ROSI</name>
<sequence>MPVILRDSTLEFTMYLFCIFGQKCLDNALVSIDNLVMQKSRGCEALAKELVVLMLSKDYFMELFLYWLLLHSLDWLLLYVNACQILVIFNALGGILVGLVTSHAGGVRKGFVIVSALLVTAMMQFIFEGKPPFIVLSCGSPNRGL</sequence>
<evidence type="ECO:0000256" key="1">
    <source>
        <dbReference type="SAM" id="Phobius"/>
    </source>
</evidence>
<dbReference type="OrthoDB" id="408493at2759"/>